<protein>
    <recommendedName>
        <fullName evidence="1">3-keto-alpha-glucoside-1,2-lyase/3-keto-2-hydroxy-glucal hydratase domain-containing protein</fullName>
    </recommendedName>
</protein>
<dbReference type="Pfam" id="PF12006">
    <property type="entry name" value="DUF3500"/>
    <property type="match status" value="1"/>
</dbReference>
<gene>
    <name evidence="2" type="ORF">METZ01_LOCUS217982</name>
</gene>
<dbReference type="InterPro" id="IPR021889">
    <property type="entry name" value="DUF3500"/>
</dbReference>
<dbReference type="PANTHER" id="PTHR37489">
    <property type="entry name" value="DUF3500 DOMAIN-CONTAINING PROTEIN"/>
    <property type="match status" value="1"/>
</dbReference>
<feature type="domain" description="3-keto-alpha-glucoside-1,2-lyase/3-keto-2-hydroxy-glucal hydratase" evidence="1">
    <location>
        <begin position="84"/>
        <end position="263"/>
    </location>
</feature>
<evidence type="ECO:0000313" key="2">
    <source>
        <dbReference type="EMBL" id="SVB65128.1"/>
    </source>
</evidence>
<feature type="non-terminal residue" evidence="2">
    <location>
        <position position="1"/>
    </location>
</feature>
<organism evidence="2">
    <name type="scientific">marine metagenome</name>
    <dbReference type="NCBI Taxonomy" id="408172"/>
    <lineage>
        <taxon>unclassified sequences</taxon>
        <taxon>metagenomes</taxon>
        <taxon>ecological metagenomes</taxon>
    </lineage>
</organism>
<sequence>IVAQITEKNPLIDPKETYFAWAGSRSPGEGHYYRIQTPKFLFEYDCTQNGANHVHAVWRDFNGDFGRDILAQHHAQSHKKAEGGWESLFDGKTLKGWKANENDNSFKVRDGCIVANAPGRCHLFYQTKKPFKNFEFKAEVMTLPHSNSGIYFHTKFQDEGWPKAGFECQVNNTYHDPKKTASIYGVKDNLTAPAQDDEWFEVYIKVDGKKVVTKVNGKTVVEWEQPADAKSGENFERVLGEGTFALQGHDPGSTVLFRNIRVKRLP</sequence>
<name>A0A382FPY8_9ZZZZ</name>
<reference evidence="2" key="1">
    <citation type="submission" date="2018-05" db="EMBL/GenBank/DDBJ databases">
        <authorList>
            <person name="Lanie J.A."/>
            <person name="Ng W.-L."/>
            <person name="Kazmierczak K.M."/>
            <person name="Andrzejewski T.M."/>
            <person name="Davidsen T.M."/>
            <person name="Wayne K.J."/>
            <person name="Tettelin H."/>
            <person name="Glass J.I."/>
            <person name="Rusch D."/>
            <person name="Podicherti R."/>
            <person name="Tsui H.-C.T."/>
            <person name="Winkler M.E."/>
        </authorList>
    </citation>
    <scope>NUCLEOTIDE SEQUENCE</scope>
</reference>
<evidence type="ECO:0000259" key="1">
    <source>
        <dbReference type="Pfam" id="PF06439"/>
    </source>
</evidence>
<accession>A0A382FPY8</accession>
<dbReference type="Gene3D" id="2.60.120.560">
    <property type="entry name" value="Exo-inulinase, domain 1"/>
    <property type="match status" value="1"/>
</dbReference>
<dbReference type="PANTHER" id="PTHR37489:SF1">
    <property type="entry name" value="DUF3500 DOMAIN-CONTAINING PROTEIN"/>
    <property type="match status" value="1"/>
</dbReference>
<dbReference type="AlphaFoldDB" id="A0A382FPY8"/>
<dbReference type="InterPro" id="IPR010496">
    <property type="entry name" value="AL/BT2_dom"/>
</dbReference>
<dbReference type="GO" id="GO:0016787">
    <property type="term" value="F:hydrolase activity"/>
    <property type="evidence" value="ECO:0007669"/>
    <property type="project" value="InterPro"/>
</dbReference>
<dbReference type="EMBL" id="UINC01051231">
    <property type="protein sequence ID" value="SVB65128.1"/>
    <property type="molecule type" value="Genomic_DNA"/>
</dbReference>
<proteinExistence type="predicted"/>
<dbReference type="Pfam" id="PF06439">
    <property type="entry name" value="3keto-disac_hyd"/>
    <property type="match status" value="1"/>
</dbReference>